<dbReference type="Proteomes" id="UP001165986">
    <property type="component" value="Unassembled WGS sequence"/>
</dbReference>
<keyword evidence="4" id="KW-1185">Reference proteome</keyword>
<dbReference type="EMBL" id="VJXY01000017">
    <property type="protein sequence ID" value="MBD6617513.1"/>
    <property type="molecule type" value="Genomic_DNA"/>
</dbReference>
<dbReference type="PANTHER" id="PTHR43581:SF2">
    <property type="entry name" value="EXCINUCLEASE ATPASE SUBUNIT"/>
    <property type="match status" value="1"/>
</dbReference>
<dbReference type="Pfam" id="PF13175">
    <property type="entry name" value="AAA_15"/>
    <property type="match status" value="1"/>
</dbReference>
<sequence length="435" mass="50537">MIIKSVEIEGFWGKYKARSDFYQDVTIFIGFNGTGKTTFINLIVAVLSIDIQQLENLQFNSINIILIDPKNKNSRRTINVLREQNEQSSLISIFKYKIGNKVYRIFGEVRYRRVGSDKEVMYRMPSSVREQYMDLKQELSSLVEISQISVYRQSTSETMDIDPRQRTTAVDDRLQQLLHKFAIYQLKLEAQLNEESKLFQKETIASLLYNEEFDKFDENNLDNIAEIDLNTEENKLSRAFEELGIKGKTNQIKNHINKLRDAIQGLKEALSEGKKDIAPADVFALPLISRTNKIIDLLNSSEEAKKKIAEPRQKFFDTLQEFMRGKKFRYDNKTSRFTFFLDKDNSINLELLSLSSGEKQLLIQFIEVLLQERKSTIFIADEPELSLHVTWQEKLLKALRELNNNAQLIVATHSPDIVADFRNNVINMEEVVNVH</sequence>
<dbReference type="RefSeq" id="WP_191758726.1">
    <property type="nucleotide sequence ID" value="NZ_VJXY01000017.1"/>
</dbReference>
<protein>
    <submittedName>
        <fullName evidence="3">AAA family ATPase</fullName>
    </submittedName>
</protein>
<evidence type="ECO:0000256" key="1">
    <source>
        <dbReference type="SAM" id="Coils"/>
    </source>
</evidence>
<name>A0AA40SY88_9NOST</name>
<dbReference type="CDD" id="cd00267">
    <property type="entry name" value="ABC_ATPase"/>
    <property type="match status" value="1"/>
</dbReference>
<evidence type="ECO:0000259" key="2">
    <source>
        <dbReference type="Pfam" id="PF13175"/>
    </source>
</evidence>
<keyword evidence="1" id="KW-0175">Coiled coil</keyword>
<dbReference type="InterPro" id="IPR041685">
    <property type="entry name" value="AAA_GajA/Old/RecF-like"/>
</dbReference>
<reference evidence="3" key="1">
    <citation type="submission" date="2019-07" db="EMBL/GenBank/DDBJ databases">
        <title>Toxilogical consequences of a new and cryptic species of cyanobacteria (Komarekiella delphini-convector) recovered from the epidermis of a bottlenose dolphin and 1500 ft. in the air.</title>
        <authorList>
            <person name="Brown A.O."/>
            <person name="Dvorak P."/>
            <person name="Villanueva C.D."/>
            <person name="Foss A.J."/>
            <person name="Garvey A.D."/>
            <person name="Gibson Q.A."/>
            <person name="Johansen J.R."/>
            <person name="Casamatta D.A."/>
        </authorList>
    </citation>
    <scope>NUCLEOTIDE SEQUENCE</scope>
    <source>
        <strain evidence="3">SJRDD-AB1</strain>
    </source>
</reference>
<dbReference type="SUPFAM" id="SSF52540">
    <property type="entry name" value="P-loop containing nucleoside triphosphate hydrolases"/>
    <property type="match status" value="1"/>
</dbReference>
<accession>A0AA40SY88</accession>
<gene>
    <name evidence="3" type="ORF">FNW02_17195</name>
</gene>
<evidence type="ECO:0000313" key="4">
    <source>
        <dbReference type="Proteomes" id="UP001165986"/>
    </source>
</evidence>
<dbReference type="PANTHER" id="PTHR43581">
    <property type="entry name" value="ATP/GTP PHOSPHATASE"/>
    <property type="match status" value="1"/>
</dbReference>
<proteinExistence type="predicted"/>
<feature type="domain" description="Endonuclease GajA/Old nuclease/RecF-like AAA" evidence="2">
    <location>
        <begin position="1"/>
        <end position="418"/>
    </location>
</feature>
<comment type="caution">
    <text evidence="3">The sequence shown here is derived from an EMBL/GenBank/DDBJ whole genome shotgun (WGS) entry which is preliminary data.</text>
</comment>
<dbReference type="InterPro" id="IPR051396">
    <property type="entry name" value="Bact_Antivir_Def_Nuclease"/>
</dbReference>
<dbReference type="AlphaFoldDB" id="A0AA40SY88"/>
<feature type="coiled-coil region" evidence="1">
    <location>
        <begin position="249"/>
        <end position="276"/>
    </location>
</feature>
<dbReference type="Gene3D" id="3.40.50.300">
    <property type="entry name" value="P-loop containing nucleotide triphosphate hydrolases"/>
    <property type="match status" value="1"/>
</dbReference>
<organism evidence="3 4">
    <name type="scientific">Komarekiella delphini-convector SJRDD-AB1</name>
    <dbReference type="NCBI Taxonomy" id="2593771"/>
    <lineage>
        <taxon>Bacteria</taxon>
        <taxon>Bacillati</taxon>
        <taxon>Cyanobacteriota</taxon>
        <taxon>Cyanophyceae</taxon>
        <taxon>Nostocales</taxon>
        <taxon>Nostocaceae</taxon>
        <taxon>Komarekiella</taxon>
        <taxon>Komarekiella delphini-convector</taxon>
    </lineage>
</organism>
<dbReference type="InterPro" id="IPR027417">
    <property type="entry name" value="P-loop_NTPase"/>
</dbReference>
<evidence type="ECO:0000313" key="3">
    <source>
        <dbReference type="EMBL" id="MBD6617513.1"/>
    </source>
</evidence>